<name>D1AKT3_SEBTE</name>
<reference evidence="2 3" key="2">
    <citation type="journal article" date="2010" name="Stand. Genomic Sci.">
        <title>Complete genome sequence of Sebaldella termitidis type strain (NCTC 11300).</title>
        <authorList>
            <person name="Harmon-Smith M."/>
            <person name="Celia L."/>
            <person name="Chertkov O."/>
            <person name="Lapidus A."/>
            <person name="Copeland A."/>
            <person name="Glavina Del Rio T."/>
            <person name="Nolan M."/>
            <person name="Lucas S."/>
            <person name="Tice H."/>
            <person name="Cheng J.F."/>
            <person name="Han C."/>
            <person name="Detter J.C."/>
            <person name="Bruce D."/>
            <person name="Goodwin L."/>
            <person name="Pitluck S."/>
            <person name="Pati A."/>
            <person name="Liolios K."/>
            <person name="Ivanova N."/>
            <person name="Mavromatis K."/>
            <person name="Mikhailova N."/>
            <person name="Chen A."/>
            <person name="Palaniappan K."/>
            <person name="Land M."/>
            <person name="Hauser L."/>
            <person name="Chang Y.J."/>
            <person name="Jeffries C.D."/>
            <person name="Brettin T."/>
            <person name="Goker M."/>
            <person name="Beck B."/>
            <person name="Bristow J."/>
            <person name="Eisen J.A."/>
            <person name="Markowitz V."/>
            <person name="Hugenholtz P."/>
            <person name="Kyrpides N.C."/>
            <person name="Klenk H.P."/>
            <person name="Chen F."/>
        </authorList>
    </citation>
    <scope>NUCLEOTIDE SEQUENCE [LARGE SCALE GENOMIC DNA]</scope>
    <source>
        <strain evidence="3">ATCC 33386 / NCTC 11300</strain>
    </source>
</reference>
<evidence type="ECO:0000313" key="2">
    <source>
        <dbReference type="EMBL" id="ACZ07099.1"/>
    </source>
</evidence>
<dbReference type="Proteomes" id="UP000000845">
    <property type="component" value="Chromosome"/>
</dbReference>
<dbReference type="PANTHER" id="PTHR47738:SF3">
    <property type="entry name" value="PHOSPHOTRANSFERASE SYSTEM MANNITOL_FRUCTOSE-SPECIFIC IIA DOMAIN CONTAINING PROTEIN"/>
    <property type="match status" value="1"/>
</dbReference>
<protein>
    <submittedName>
        <fullName evidence="2">PTS IIA-like nitrogen-regulatory protein PtsN</fullName>
    </submittedName>
</protein>
<dbReference type="InterPro" id="IPR016152">
    <property type="entry name" value="PTrfase/Anion_transptr"/>
</dbReference>
<dbReference type="Gene3D" id="3.40.930.10">
    <property type="entry name" value="Mannitol-specific EII, Chain A"/>
    <property type="match status" value="1"/>
</dbReference>
<dbReference type="AlphaFoldDB" id="D1AKT3"/>
<keyword evidence="3" id="KW-1185">Reference proteome</keyword>
<dbReference type="SUPFAM" id="SSF55804">
    <property type="entry name" value="Phoshotransferase/anion transport protein"/>
    <property type="match status" value="1"/>
</dbReference>
<dbReference type="eggNOG" id="COG1762">
    <property type="taxonomic scope" value="Bacteria"/>
</dbReference>
<evidence type="ECO:0000259" key="1">
    <source>
        <dbReference type="PROSITE" id="PS51094"/>
    </source>
</evidence>
<accession>D1AKT3</accession>
<sequence length="153" mass="17872">MLNNFLDNRCIELKSNYDSYEDLITNVSRELLKYGYVKESFLENILGREKQYPTGFELGGKYNIAIPHTDMENVLKPVIYIVVLDRPVMFKSAEDGKSDISVDIVFVISLNEKDKHIVVLEELMKIFSKNDLIEKIKNSEDKDELIRLIYEEE</sequence>
<dbReference type="RefSeq" id="WP_012859698.1">
    <property type="nucleotide sequence ID" value="NC_013517.1"/>
</dbReference>
<dbReference type="PROSITE" id="PS51094">
    <property type="entry name" value="PTS_EIIA_TYPE_2"/>
    <property type="match status" value="1"/>
</dbReference>
<dbReference type="PANTHER" id="PTHR47738">
    <property type="entry name" value="PTS SYSTEM FRUCTOSE-LIKE EIIA COMPONENT-RELATED"/>
    <property type="match status" value="1"/>
</dbReference>
<dbReference type="HOGENOM" id="CLU_072531_6_0_0"/>
<dbReference type="STRING" id="526218.Sterm_0214"/>
<gene>
    <name evidence="2" type="ordered locus">Sterm_0214</name>
</gene>
<evidence type="ECO:0000313" key="3">
    <source>
        <dbReference type="Proteomes" id="UP000000845"/>
    </source>
</evidence>
<dbReference type="CDD" id="cd00211">
    <property type="entry name" value="PTS_IIA_fru"/>
    <property type="match status" value="1"/>
</dbReference>
<dbReference type="InterPro" id="IPR002178">
    <property type="entry name" value="PTS_EIIA_type-2_dom"/>
</dbReference>
<dbReference type="EMBL" id="CP001739">
    <property type="protein sequence ID" value="ACZ07099.1"/>
    <property type="molecule type" value="Genomic_DNA"/>
</dbReference>
<reference evidence="3" key="1">
    <citation type="submission" date="2009-09" db="EMBL/GenBank/DDBJ databases">
        <title>The complete chromosome of Sebaldella termitidis ATCC 33386.</title>
        <authorList>
            <consortium name="US DOE Joint Genome Institute (JGI-PGF)"/>
            <person name="Lucas S."/>
            <person name="Copeland A."/>
            <person name="Lapidus A."/>
            <person name="Glavina del Rio T."/>
            <person name="Dalin E."/>
            <person name="Tice H."/>
            <person name="Bruce D."/>
            <person name="Goodwin L."/>
            <person name="Pitluck S."/>
            <person name="Kyrpides N."/>
            <person name="Mavromatis K."/>
            <person name="Ivanova N."/>
            <person name="Mikhailova N."/>
            <person name="Sims D."/>
            <person name="Meincke L."/>
            <person name="Brettin T."/>
            <person name="Detter J.C."/>
            <person name="Han C."/>
            <person name="Larimer F."/>
            <person name="Land M."/>
            <person name="Hauser L."/>
            <person name="Markowitz V."/>
            <person name="Cheng J.F."/>
            <person name="Hugenholtz P."/>
            <person name="Woyke T."/>
            <person name="Wu D."/>
            <person name="Eisen J.A."/>
        </authorList>
    </citation>
    <scope>NUCLEOTIDE SEQUENCE [LARGE SCALE GENOMIC DNA]</scope>
    <source>
        <strain evidence="3">ATCC 33386 / NCTC 11300</strain>
    </source>
</reference>
<dbReference type="InterPro" id="IPR051541">
    <property type="entry name" value="PTS_SugarTrans_NitroReg"/>
</dbReference>
<proteinExistence type="predicted"/>
<dbReference type="KEGG" id="str:Sterm_0214"/>
<dbReference type="Pfam" id="PF00359">
    <property type="entry name" value="PTS_EIIA_2"/>
    <property type="match status" value="1"/>
</dbReference>
<organism evidence="2 3">
    <name type="scientific">Sebaldella termitidis (strain ATCC 33386 / NCTC 11300)</name>
    <dbReference type="NCBI Taxonomy" id="526218"/>
    <lineage>
        <taxon>Bacteria</taxon>
        <taxon>Fusobacteriati</taxon>
        <taxon>Fusobacteriota</taxon>
        <taxon>Fusobacteriia</taxon>
        <taxon>Fusobacteriales</taxon>
        <taxon>Leptotrichiaceae</taxon>
        <taxon>Sebaldella</taxon>
    </lineage>
</organism>
<feature type="domain" description="PTS EIIA type-2" evidence="1">
    <location>
        <begin position="4"/>
        <end position="152"/>
    </location>
</feature>